<name>A0A956SFA8_UNCEI</name>
<evidence type="ECO:0000313" key="7">
    <source>
        <dbReference type="EMBL" id="MCA9757219.1"/>
    </source>
</evidence>
<keyword evidence="3" id="KW-0408">Iron</keyword>
<accession>A0A956SFA8</accession>
<dbReference type="GO" id="GO:0051536">
    <property type="term" value="F:iron-sulfur cluster binding"/>
    <property type="evidence" value="ECO:0007669"/>
    <property type="project" value="UniProtKB-KW"/>
</dbReference>
<dbReference type="GO" id="GO:0003824">
    <property type="term" value="F:catalytic activity"/>
    <property type="evidence" value="ECO:0007669"/>
    <property type="project" value="InterPro"/>
</dbReference>
<dbReference type="PANTHER" id="PTHR11228">
    <property type="entry name" value="RADICAL SAM DOMAIN PROTEIN"/>
    <property type="match status" value="1"/>
</dbReference>
<keyword evidence="1" id="KW-0949">S-adenosyl-L-methionine</keyword>
<organism evidence="7 8">
    <name type="scientific">Eiseniibacteriota bacterium</name>
    <dbReference type="NCBI Taxonomy" id="2212470"/>
    <lineage>
        <taxon>Bacteria</taxon>
        <taxon>Candidatus Eiseniibacteriota</taxon>
    </lineage>
</organism>
<evidence type="ECO:0000256" key="2">
    <source>
        <dbReference type="ARBA" id="ARBA00022723"/>
    </source>
</evidence>
<dbReference type="PROSITE" id="PS51918">
    <property type="entry name" value="RADICAL_SAM"/>
    <property type="match status" value="1"/>
</dbReference>
<dbReference type="SUPFAM" id="SSF102114">
    <property type="entry name" value="Radical SAM enzymes"/>
    <property type="match status" value="1"/>
</dbReference>
<feature type="compositionally biased region" description="Basic and acidic residues" evidence="5">
    <location>
        <begin position="1"/>
        <end position="19"/>
    </location>
</feature>
<dbReference type="PANTHER" id="PTHR11228:SF7">
    <property type="entry name" value="PQQA PEPTIDE CYCLASE"/>
    <property type="match status" value="1"/>
</dbReference>
<evidence type="ECO:0000256" key="1">
    <source>
        <dbReference type="ARBA" id="ARBA00022691"/>
    </source>
</evidence>
<dbReference type="Pfam" id="PF04055">
    <property type="entry name" value="Radical_SAM"/>
    <property type="match status" value="1"/>
</dbReference>
<gene>
    <name evidence="7" type="ORF">KDA27_15545</name>
</gene>
<dbReference type="SFLD" id="SFLDS00029">
    <property type="entry name" value="Radical_SAM"/>
    <property type="match status" value="1"/>
</dbReference>
<proteinExistence type="predicted"/>
<dbReference type="InterPro" id="IPR013785">
    <property type="entry name" value="Aldolase_TIM"/>
</dbReference>
<feature type="domain" description="Radical SAM core" evidence="6">
    <location>
        <begin position="44"/>
        <end position="256"/>
    </location>
</feature>
<dbReference type="CDD" id="cd01335">
    <property type="entry name" value="Radical_SAM"/>
    <property type="match status" value="1"/>
</dbReference>
<dbReference type="Proteomes" id="UP000739538">
    <property type="component" value="Unassembled WGS sequence"/>
</dbReference>
<dbReference type="InterPro" id="IPR007197">
    <property type="entry name" value="rSAM"/>
</dbReference>
<dbReference type="InterPro" id="IPR050377">
    <property type="entry name" value="Radical_SAM_PqqE_MftC-like"/>
</dbReference>
<feature type="compositionally biased region" description="Low complexity" evidence="5">
    <location>
        <begin position="20"/>
        <end position="31"/>
    </location>
</feature>
<dbReference type="GO" id="GO:0046872">
    <property type="term" value="F:metal ion binding"/>
    <property type="evidence" value="ECO:0007669"/>
    <property type="project" value="UniProtKB-KW"/>
</dbReference>
<reference evidence="7" key="2">
    <citation type="journal article" date="2021" name="Microbiome">
        <title>Successional dynamics and alternative stable states in a saline activated sludge microbial community over 9 years.</title>
        <authorList>
            <person name="Wang Y."/>
            <person name="Ye J."/>
            <person name="Ju F."/>
            <person name="Liu L."/>
            <person name="Boyd J.A."/>
            <person name="Deng Y."/>
            <person name="Parks D.H."/>
            <person name="Jiang X."/>
            <person name="Yin X."/>
            <person name="Woodcroft B.J."/>
            <person name="Tyson G.W."/>
            <person name="Hugenholtz P."/>
            <person name="Polz M.F."/>
            <person name="Zhang T."/>
        </authorList>
    </citation>
    <scope>NUCLEOTIDE SEQUENCE</scope>
    <source>
        <strain evidence="7">HKST-UBA02</strain>
    </source>
</reference>
<feature type="region of interest" description="Disordered" evidence="5">
    <location>
        <begin position="1"/>
        <end position="33"/>
    </location>
</feature>
<evidence type="ECO:0000313" key="8">
    <source>
        <dbReference type="Proteomes" id="UP000739538"/>
    </source>
</evidence>
<comment type="caution">
    <text evidence="7">The sequence shown here is derived from an EMBL/GenBank/DDBJ whole genome shotgun (WGS) entry which is preliminary data.</text>
</comment>
<sequence>MSSFGREEGTGSVERDAHSPAHAPRRPAAIPVSDSPHVGPELDFLGLDVLWLQVSGTVCNIACRHCFITCGPKNESHPFMTTESVLSALATAEREGVKEYYFTGGEPFLHPDILLLIERTLAQGPLSILTNGLLLTPEVARRLKELSDQSEYSLDLRVSLDGTTPDENDPIRGRGTFDGILAGARHLEEAGLQPVFTVTTVHARYEGSEGRTAFMERLRSLGFSRPRTKFIPPFHIGREAHRAGEYEDGFRLSPGDLAPGEEQVLQCGSCRTVTARGVYPCPILIEEAGARMAEQLEDSFVPIALNHPACATCHIEGFTCRT</sequence>
<keyword evidence="4" id="KW-0411">Iron-sulfur</keyword>
<dbReference type="AlphaFoldDB" id="A0A956SFA8"/>
<dbReference type="EMBL" id="JAGQHS010000088">
    <property type="protein sequence ID" value="MCA9757219.1"/>
    <property type="molecule type" value="Genomic_DNA"/>
</dbReference>
<dbReference type="Gene3D" id="3.20.20.70">
    <property type="entry name" value="Aldolase class I"/>
    <property type="match status" value="1"/>
</dbReference>
<evidence type="ECO:0000256" key="4">
    <source>
        <dbReference type="ARBA" id="ARBA00023014"/>
    </source>
</evidence>
<evidence type="ECO:0000256" key="3">
    <source>
        <dbReference type="ARBA" id="ARBA00023004"/>
    </source>
</evidence>
<protein>
    <submittedName>
        <fullName evidence="7">Radical SAM protein</fullName>
    </submittedName>
</protein>
<dbReference type="SFLD" id="SFLDG01067">
    <property type="entry name" value="SPASM/twitch_domain_containing"/>
    <property type="match status" value="1"/>
</dbReference>
<reference evidence="7" key="1">
    <citation type="submission" date="2020-04" db="EMBL/GenBank/DDBJ databases">
        <authorList>
            <person name="Zhang T."/>
        </authorList>
    </citation>
    <scope>NUCLEOTIDE SEQUENCE</scope>
    <source>
        <strain evidence="7">HKST-UBA02</strain>
    </source>
</reference>
<dbReference type="InterPro" id="IPR058240">
    <property type="entry name" value="rSAM_sf"/>
</dbReference>
<keyword evidence="2" id="KW-0479">Metal-binding</keyword>
<evidence type="ECO:0000259" key="6">
    <source>
        <dbReference type="PROSITE" id="PS51918"/>
    </source>
</evidence>
<evidence type="ECO:0000256" key="5">
    <source>
        <dbReference type="SAM" id="MobiDB-lite"/>
    </source>
</evidence>